<dbReference type="Proteomes" id="UP000664209">
    <property type="component" value="Unassembled WGS sequence"/>
</dbReference>
<feature type="compositionally biased region" description="Low complexity" evidence="1">
    <location>
        <begin position="85"/>
        <end position="101"/>
    </location>
</feature>
<dbReference type="AlphaFoldDB" id="A0A939RTY7"/>
<comment type="caution">
    <text evidence="2">The sequence shown here is derived from an EMBL/GenBank/DDBJ whole genome shotgun (WGS) entry which is preliminary data.</text>
</comment>
<sequence>MKAAFLVGGAVGYVLGTRAGRQQFDKIRSKAQELWEDPRVQDGISDVEHRASDLVREKGPEIKEKVTGAVKSASEQVRGGKDQDSGTNGTASSSTTGSGTV</sequence>
<gene>
    <name evidence="2" type="ORF">J4G33_02510</name>
</gene>
<evidence type="ECO:0000256" key="1">
    <source>
        <dbReference type="SAM" id="MobiDB-lite"/>
    </source>
</evidence>
<proteinExistence type="predicted"/>
<organism evidence="2 3">
    <name type="scientific">Actinotalea soli</name>
    <dbReference type="NCBI Taxonomy" id="2819234"/>
    <lineage>
        <taxon>Bacteria</taxon>
        <taxon>Bacillati</taxon>
        <taxon>Actinomycetota</taxon>
        <taxon>Actinomycetes</taxon>
        <taxon>Micrococcales</taxon>
        <taxon>Cellulomonadaceae</taxon>
        <taxon>Actinotalea</taxon>
    </lineage>
</organism>
<feature type="compositionally biased region" description="Basic and acidic residues" evidence="1">
    <location>
        <begin position="45"/>
        <end position="66"/>
    </location>
</feature>
<accession>A0A939RTY7</accession>
<dbReference type="EMBL" id="JAGEMK010000001">
    <property type="protein sequence ID" value="MBO1750670.1"/>
    <property type="molecule type" value="Genomic_DNA"/>
</dbReference>
<protein>
    <submittedName>
        <fullName evidence="2">YtxH domain-containing protein</fullName>
    </submittedName>
</protein>
<name>A0A939RTY7_9CELL</name>
<reference evidence="2" key="1">
    <citation type="submission" date="2021-03" db="EMBL/GenBank/DDBJ databases">
        <title>Actinotalea soli sp. nov., isolated from soil.</title>
        <authorList>
            <person name="Ping W."/>
            <person name="Zhang J."/>
        </authorList>
    </citation>
    <scope>NUCLEOTIDE SEQUENCE</scope>
    <source>
        <strain evidence="2">BY-33</strain>
    </source>
</reference>
<feature type="region of interest" description="Disordered" evidence="1">
    <location>
        <begin position="45"/>
        <end position="101"/>
    </location>
</feature>
<dbReference type="RefSeq" id="WP_208054292.1">
    <property type="nucleotide sequence ID" value="NZ_JAGEMK010000001.1"/>
</dbReference>
<keyword evidence="3" id="KW-1185">Reference proteome</keyword>
<evidence type="ECO:0000313" key="3">
    <source>
        <dbReference type="Proteomes" id="UP000664209"/>
    </source>
</evidence>
<evidence type="ECO:0000313" key="2">
    <source>
        <dbReference type="EMBL" id="MBO1750670.1"/>
    </source>
</evidence>